<keyword evidence="2" id="KW-1185">Reference proteome</keyword>
<organism evidence="1 2">
    <name type="scientific">Scleroderma citrinum Foug A</name>
    <dbReference type="NCBI Taxonomy" id="1036808"/>
    <lineage>
        <taxon>Eukaryota</taxon>
        <taxon>Fungi</taxon>
        <taxon>Dikarya</taxon>
        <taxon>Basidiomycota</taxon>
        <taxon>Agaricomycotina</taxon>
        <taxon>Agaricomycetes</taxon>
        <taxon>Agaricomycetidae</taxon>
        <taxon>Boletales</taxon>
        <taxon>Sclerodermatineae</taxon>
        <taxon>Sclerodermataceae</taxon>
        <taxon>Scleroderma</taxon>
    </lineage>
</organism>
<proteinExistence type="predicted"/>
<evidence type="ECO:0000313" key="1">
    <source>
        <dbReference type="EMBL" id="KIM64441.1"/>
    </source>
</evidence>
<feature type="non-terminal residue" evidence="1">
    <location>
        <position position="1"/>
    </location>
</feature>
<protein>
    <submittedName>
        <fullName evidence="1">Uncharacterized protein</fullName>
    </submittedName>
</protein>
<dbReference type="Proteomes" id="UP000053989">
    <property type="component" value="Unassembled WGS sequence"/>
</dbReference>
<accession>A0A0C3E8Z5</accession>
<evidence type="ECO:0000313" key="2">
    <source>
        <dbReference type="Proteomes" id="UP000053989"/>
    </source>
</evidence>
<dbReference type="EMBL" id="KN822028">
    <property type="protein sequence ID" value="KIM64441.1"/>
    <property type="molecule type" value="Genomic_DNA"/>
</dbReference>
<sequence length="287" mass="32392">LWIPERLFPLSPRPDFDPRSPLHWKSPQGKCDGARAELYGMLPQEMHETVETLTKFPSMFRHTVNTERSSVLNSIKGVTGAIFAEFSIDPRVFIEISSKEKNENVVWLLHRKGEAVTAPGSEDAYHRVAPVLFKDPWHRVVSEFLQSQVLVKDKAKTRGCPKGQGQRLGANSVTEGLITAAAVVARFLLSHDEEFVPVGEKTGIHYEDDFDHYLSLLFKGNNWAINVITFYNQAVFGESQNEVDQSTPSLADPTRTWEDEFLRELEEDPMSVSSHDASAKSQNTYCI</sequence>
<dbReference type="Pfam" id="PF20414">
    <property type="entry name" value="DUF6698"/>
    <property type="match status" value="1"/>
</dbReference>
<dbReference type="OrthoDB" id="2857391at2759"/>
<dbReference type="InParanoid" id="A0A0C3E8Z5"/>
<gene>
    <name evidence="1" type="ORF">SCLCIDRAFT_115263</name>
</gene>
<name>A0A0C3E8Z5_9AGAM</name>
<dbReference type="InterPro" id="IPR046521">
    <property type="entry name" value="DUF6698"/>
</dbReference>
<dbReference type="HOGENOM" id="CLU_028048_2_1_1"/>
<reference evidence="2" key="2">
    <citation type="submission" date="2015-01" db="EMBL/GenBank/DDBJ databases">
        <title>Evolutionary Origins and Diversification of the Mycorrhizal Mutualists.</title>
        <authorList>
            <consortium name="DOE Joint Genome Institute"/>
            <consortium name="Mycorrhizal Genomics Consortium"/>
            <person name="Kohler A."/>
            <person name="Kuo A."/>
            <person name="Nagy L.G."/>
            <person name="Floudas D."/>
            <person name="Copeland A."/>
            <person name="Barry K.W."/>
            <person name="Cichocki N."/>
            <person name="Veneault-Fourrey C."/>
            <person name="LaButti K."/>
            <person name="Lindquist E.A."/>
            <person name="Lipzen A."/>
            <person name="Lundell T."/>
            <person name="Morin E."/>
            <person name="Murat C."/>
            <person name="Riley R."/>
            <person name="Ohm R."/>
            <person name="Sun H."/>
            <person name="Tunlid A."/>
            <person name="Henrissat B."/>
            <person name="Grigoriev I.V."/>
            <person name="Hibbett D.S."/>
            <person name="Martin F."/>
        </authorList>
    </citation>
    <scope>NUCLEOTIDE SEQUENCE [LARGE SCALE GENOMIC DNA]</scope>
    <source>
        <strain evidence="2">Foug A</strain>
    </source>
</reference>
<reference evidence="1 2" key="1">
    <citation type="submission" date="2014-04" db="EMBL/GenBank/DDBJ databases">
        <authorList>
            <consortium name="DOE Joint Genome Institute"/>
            <person name="Kuo A."/>
            <person name="Kohler A."/>
            <person name="Nagy L.G."/>
            <person name="Floudas D."/>
            <person name="Copeland A."/>
            <person name="Barry K.W."/>
            <person name="Cichocki N."/>
            <person name="Veneault-Fourrey C."/>
            <person name="LaButti K."/>
            <person name="Lindquist E.A."/>
            <person name="Lipzen A."/>
            <person name="Lundell T."/>
            <person name="Morin E."/>
            <person name="Murat C."/>
            <person name="Sun H."/>
            <person name="Tunlid A."/>
            <person name="Henrissat B."/>
            <person name="Grigoriev I.V."/>
            <person name="Hibbett D.S."/>
            <person name="Martin F."/>
            <person name="Nordberg H.P."/>
            <person name="Cantor M.N."/>
            <person name="Hua S.X."/>
        </authorList>
    </citation>
    <scope>NUCLEOTIDE SEQUENCE [LARGE SCALE GENOMIC DNA]</scope>
    <source>
        <strain evidence="1 2">Foug A</strain>
    </source>
</reference>
<dbReference type="AlphaFoldDB" id="A0A0C3E8Z5"/>